<gene>
    <name evidence="1" type="ORF">LCGC14_2232670</name>
</gene>
<proteinExistence type="predicted"/>
<organism evidence="1">
    <name type="scientific">marine sediment metagenome</name>
    <dbReference type="NCBI Taxonomy" id="412755"/>
    <lineage>
        <taxon>unclassified sequences</taxon>
        <taxon>metagenomes</taxon>
        <taxon>ecological metagenomes</taxon>
    </lineage>
</organism>
<evidence type="ECO:0000313" key="1">
    <source>
        <dbReference type="EMBL" id="KKL57708.1"/>
    </source>
</evidence>
<reference evidence="1" key="1">
    <citation type="journal article" date="2015" name="Nature">
        <title>Complex archaea that bridge the gap between prokaryotes and eukaryotes.</title>
        <authorList>
            <person name="Spang A."/>
            <person name="Saw J.H."/>
            <person name="Jorgensen S.L."/>
            <person name="Zaremba-Niedzwiedzka K."/>
            <person name="Martijn J."/>
            <person name="Lind A.E."/>
            <person name="van Eijk R."/>
            <person name="Schleper C."/>
            <person name="Guy L."/>
            <person name="Ettema T.J."/>
        </authorList>
    </citation>
    <scope>NUCLEOTIDE SEQUENCE</scope>
</reference>
<accession>A0A0F9D7I1</accession>
<dbReference type="AlphaFoldDB" id="A0A0F9D7I1"/>
<comment type="caution">
    <text evidence="1">The sequence shown here is derived from an EMBL/GenBank/DDBJ whole genome shotgun (WGS) entry which is preliminary data.</text>
</comment>
<protein>
    <submittedName>
        <fullName evidence="1">Uncharacterized protein</fullName>
    </submittedName>
</protein>
<dbReference type="EMBL" id="LAZR01030071">
    <property type="protein sequence ID" value="KKL57708.1"/>
    <property type="molecule type" value="Genomic_DNA"/>
</dbReference>
<sequence>MGVYSDGVRRLLPTWEPTESFPLCPDAVPMTKAETIHRRQEARVLHSPQTRCLYLKVPESELLYGGSPGGGMTDLIMGDL</sequence>
<name>A0A0F9D7I1_9ZZZZ</name>